<dbReference type="OrthoDB" id="4455644at2759"/>
<feature type="region of interest" description="Disordered" evidence="2">
    <location>
        <begin position="1"/>
        <end position="56"/>
    </location>
</feature>
<keyword evidence="1" id="KW-0175">Coiled coil</keyword>
<feature type="compositionally biased region" description="Low complexity" evidence="2">
    <location>
        <begin position="74"/>
        <end position="85"/>
    </location>
</feature>
<evidence type="ECO:0000256" key="1">
    <source>
        <dbReference type="SAM" id="Coils"/>
    </source>
</evidence>
<accession>A0A1L9WQI1</accession>
<dbReference type="VEuPathDB" id="FungiDB:ASPACDRAFT_61937"/>
<dbReference type="Proteomes" id="UP000184546">
    <property type="component" value="Unassembled WGS sequence"/>
</dbReference>
<keyword evidence="4" id="KW-1185">Reference proteome</keyword>
<proteinExistence type="predicted"/>
<evidence type="ECO:0000313" key="3">
    <source>
        <dbReference type="EMBL" id="OJJ98426.1"/>
    </source>
</evidence>
<feature type="coiled-coil region" evidence="1">
    <location>
        <begin position="1047"/>
        <end position="1110"/>
    </location>
</feature>
<reference evidence="4" key="1">
    <citation type="journal article" date="2017" name="Genome Biol.">
        <title>Comparative genomics reveals high biological diversity and specific adaptations in the industrially and medically important fungal genus Aspergillus.</title>
        <authorList>
            <person name="de Vries R.P."/>
            <person name="Riley R."/>
            <person name="Wiebenga A."/>
            <person name="Aguilar-Osorio G."/>
            <person name="Amillis S."/>
            <person name="Uchima C.A."/>
            <person name="Anderluh G."/>
            <person name="Asadollahi M."/>
            <person name="Askin M."/>
            <person name="Barry K."/>
            <person name="Battaglia E."/>
            <person name="Bayram O."/>
            <person name="Benocci T."/>
            <person name="Braus-Stromeyer S.A."/>
            <person name="Caldana C."/>
            <person name="Canovas D."/>
            <person name="Cerqueira G.C."/>
            <person name="Chen F."/>
            <person name="Chen W."/>
            <person name="Choi C."/>
            <person name="Clum A."/>
            <person name="Dos Santos R.A."/>
            <person name="Damasio A.R."/>
            <person name="Diallinas G."/>
            <person name="Emri T."/>
            <person name="Fekete E."/>
            <person name="Flipphi M."/>
            <person name="Freyberg S."/>
            <person name="Gallo A."/>
            <person name="Gournas C."/>
            <person name="Habgood R."/>
            <person name="Hainaut M."/>
            <person name="Harispe M.L."/>
            <person name="Henrissat B."/>
            <person name="Hilden K.S."/>
            <person name="Hope R."/>
            <person name="Hossain A."/>
            <person name="Karabika E."/>
            <person name="Karaffa L."/>
            <person name="Karanyi Z."/>
            <person name="Krasevec N."/>
            <person name="Kuo A."/>
            <person name="Kusch H."/>
            <person name="LaButti K."/>
            <person name="Lagendijk E.L."/>
            <person name="Lapidus A."/>
            <person name="Levasseur A."/>
            <person name="Lindquist E."/>
            <person name="Lipzen A."/>
            <person name="Logrieco A.F."/>
            <person name="MacCabe A."/>
            <person name="Maekelae M.R."/>
            <person name="Malavazi I."/>
            <person name="Melin P."/>
            <person name="Meyer V."/>
            <person name="Mielnichuk N."/>
            <person name="Miskei M."/>
            <person name="Molnar A.P."/>
            <person name="Mule G."/>
            <person name="Ngan C.Y."/>
            <person name="Orejas M."/>
            <person name="Orosz E."/>
            <person name="Ouedraogo J.P."/>
            <person name="Overkamp K.M."/>
            <person name="Park H.-S."/>
            <person name="Perrone G."/>
            <person name="Piumi F."/>
            <person name="Punt P.J."/>
            <person name="Ram A.F."/>
            <person name="Ramon A."/>
            <person name="Rauscher S."/>
            <person name="Record E."/>
            <person name="Riano-Pachon D.M."/>
            <person name="Robert V."/>
            <person name="Roehrig J."/>
            <person name="Ruller R."/>
            <person name="Salamov A."/>
            <person name="Salih N.S."/>
            <person name="Samson R.A."/>
            <person name="Sandor E."/>
            <person name="Sanguinetti M."/>
            <person name="Schuetze T."/>
            <person name="Sepcic K."/>
            <person name="Shelest E."/>
            <person name="Sherlock G."/>
            <person name="Sophianopoulou V."/>
            <person name="Squina F.M."/>
            <person name="Sun H."/>
            <person name="Susca A."/>
            <person name="Todd R.B."/>
            <person name="Tsang A."/>
            <person name="Unkles S.E."/>
            <person name="van de Wiele N."/>
            <person name="van Rossen-Uffink D."/>
            <person name="Oliveira J.V."/>
            <person name="Vesth T.C."/>
            <person name="Visser J."/>
            <person name="Yu J.-H."/>
            <person name="Zhou M."/>
            <person name="Andersen M.R."/>
            <person name="Archer D.B."/>
            <person name="Baker S.E."/>
            <person name="Benoit I."/>
            <person name="Brakhage A.A."/>
            <person name="Braus G.H."/>
            <person name="Fischer R."/>
            <person name="Frisvad J.C."/>
            <person name="Goldman G.H."/>
            <person name="Houbraken J."/>
            <person name="Oakley B."/>
            <person name="Pocsi I."/>
            <person name="Scazzocchio C."/>
            <person name="Seiboth B."/>
            <person name="vanKuyk P.A."/>
            <person name="Wortman J."/>
            <person name="Dyer P.S."/>
            <person name="Grigoriev I.V."/>
        </authorList>
    </citation>
    <scope>NUCLEOTIDE SEQUENCE [LARGE SCALE GENOMIC DNA]</scope>
    <source>
        <strain evidence="4">ATCC 16872 / CBS 172.66 / WB 5094</strain>
    </source>
</reference>
<dbReference type="STRING" id="690307.A0A1L9WQI1"/>
<dbReference type="OMA" id="CATISPM"/>
<evidence type="ECO:0000313" key="4">
    <source>
        <dbReference type="Proteomes" id="UP000184546"/>
    </source>
</evidence>
<gene>
    <name evidence="3" type="ORF">ASPACDRAFT_61937</name>
</gene>
<name>A0A1L9WQI1_ASPA1</name>
<dbReference type="EMBL" id="KV878980">
    <property type="protein sequence ID" value="OJJ98426.1"/>
    <property type="molecule type" value="Genomic_DNA"/>
</dbReference>
<feature type="region of interest" description="Disordered" evidence="2">
    <location>
        <begin position="522"/>
        <end position="556"/>
    </location>
</feature>
<dbReference type="RefSeq" id="XP_020054766.1">
    <property type="nucleotide sequence ID" value="XM_020203726.1"/>
</dbReference>
<feature type="region of interest" description="Disordered" evidence="2">
    <location>
        <begin position="67"/>
        <end position="86"/>
    </location>
</feature>
<feature type="compositionally biased region" description="Basic and acidic residues" evidence="2">
    <location>
        <begin position="1130"/>
        <end position="1169"/>
    </location>
</feature>
<sequence>MRRYGQPSPRGHLCYSRESVSTSANRSLRPSSTSRKSTPNEGALESQTIPDSVMAGDDIWQDEIFGSVARDRSNPTSRSSSTVSPADQAAPFFQSVGDVSLSDAHLAAAGEEGEPKFTGWDGFWSDPLFENVAGRRDRAAGQQDREFWKYELDEAIPLPSLFPSLDTDAWNELRFRKSAIEFWSRPIGTEPAGLYLRTEIELNGALDGVFQVFRTVLGEAVQPVLRLSAYLGLTMEQDQTMAIDGVSLSGSLIGLRTPLPPVLELVTILSVGLRLNVGSTTNVVGETSAVQAGVFGDLQIQLPGLTGSLQLEYEADLSENWLELNMIIPGNKKWENALGADSFHLDEVHFFAKIPLQTTTPADTTTTSGDISSDVIALPDPQALLSIAATARWKGSNGADIGLTGLIVKGRPDANVQSDLSFLEGHMAKVTWSDIKRLFSDVHGRDLDDTEHEITCENLTVRISQAQFLLQGSLTINGRALAKATIAITRAGIAITAEVDKWEVGDGLVVIEHAALTLLVGSRSDQDSSAPRQREDEPPTKRRRTTGGPEKEKKGWSGSLEVTGRVLIHTDGQQGKSGQPPVEVDVTLAMGKQNQEWFWVVCGHLKADLSLSRFVSAIDENSDIDLRLKEISLIASSTNSPTCSLDTNGYTIQQGRSSYFHTFVPLLEQVPLLQMGDMVKKPAAGDQSYLSLGWAKGSSIPCVSIYLPESLKIEMGPRFRSRRFQLSLGSSATGGVAFAFRGIFDVKVGDDNSWYKFDLKMAVDPIGADGELKLTRPSVSPGPRLGIGLKFNWAQLAASGMPIGAGIKGSLYLDNNIDKTYDLVLYICEDPRDMVIKAEAPAMDYTEIIQFVAAAMDTQIPTTDVTLFRFQDVLIYASMGATFGGEHYPAGFRFKGRLIICDHEAAMDASLTTEGLRLKAWLQTFRLGPLSVGGDMVLPGKEGTFALLDMELTRERQAFVLNGFVELFDLRAAVDVHIQLLPAPIFYFDFEMQWSTLLAIKAKAKMVGGTDLMCNPREASWEVSAEFEQTIIQEMARSLERALKAVHEKVEAKINGAKQAVADAERVYKEKIAKAQADLEEARAKYQAENDRLDQELDRLERETQAQSAVHRDAVFEKKKEESSAVAEAETVRDHTIHEANAEVQEKERALNHEESRGTRERNDAISDRERRRQEFMAKFGDAEAAVQRARDNVANAKRTVENLRSQIGDLENRLSGLRWFQKALALDTHLQIAALGIQYGTARVGLGVADGALELAQKIMQSQLFHDLTQALHHACEAVETIKRQVDNAINAARDHLHNAQKMLDVAKSAAQGKFEEARRQAREMVDTAQRIHDNYVEKQEQESKKLRIQLQQLENSGLSAGVSLAEGLLEAAKNNNAAFLAAQAGLDAVKIVEGAIYDTLRTMIEAAATLCDIRVVRLRGTITARPEEQSAFQIYLEGTLVGQDFNFDLVYYPGKTIEFLEGLAKEAMGHLKLT</sequence>
<organism evidence="3 4">
    <name type="scientific">Aspergillus aculeatus (strain ATCC 16872 / CBS 172.66 / WB 5094)</name>
    <dbReference type="NCBI Taxonomy" id="690307"/>
    <lineage>
        <taxon>Eukaryota</taxon>
        <taxon>Fungi</taxon>
        <taxon>Dikarya</taxon>
        <taxon>Ascomycota</taxon>
        <taxon>Pezizomycotina</taxon>
        <taxon>Eurotiomycetes</taxon>
        <taxon>Eurotiomycetidae</taxon>
        <taxon>Eurotiales</taxon>
        <taxon>Aspergillaceae</taxon>
        <taxon>Aspergillus</taxon>
        <taxon>Aspergillus subgen. Circumdati</taxon>
    </lineage>
</organism>
<feature type="compositionally biased region" description="Polar residues" evidence="2">
    <location>
        <begin position="18"/>
        <end position="50"/>
    </location>
</feature>
<feature type="region of interest" description="Disordered" evidence="2">
    <location>
        <begin position="1117"/>
        <end position="1169"/>
    </location>
</feature>
<dbReference type="GeneID" id="30977540"/>
<evidence type="ECO:0000256" key="2">
    <source>
        <dbReference type="SAM" id="MobiDB-lite"/>
    </source>
</evidence>
<protein>
    <submittedName>
        <fullName evidence="3">Uncharacterized protein</fullName>
    </submittedName>
</protein>